<evidence type="ECO:0000259" key="3">
    <source>
        <dbReference type="Pfam" id="PF03171"/>
    </source>
</evidence>
<evidence type="ECO:0000256" key="1">
    <source>
        <dbReference type="SAM" id="Coils"/>
    </source>
</evidence>
<feature type="coiled-coil region" evidence="1">
    <location>
        <begin position="103"/>
        <end position="130"/>
    </location>
</feature>
<reference evidence="4" key="2">
    <citation type="submission" date="2021-12" db="EMBL/GenBank/DDBJ databases">
        <title>Resequencing data analysis of finger millet.</title>
        <authorList>
            <person name="Hatakeyama M."/>
            <person name="Aluri S."/>
            <person name="Balachadran M.T."/>
            <person name="Sivarajan S.R."/>
            <person name="Poveda L."/>
            <person name="Shimizu-Inatsugi R."/>
            <person name="Schlapbach R."/>
            <person name="Sreeman S.M."/>
            <person name="Shimizu K.K."/>
        </authorList>
    </citation>
    <scope>NUCLEOTIDE SEQUENCE</scope>
</reference>
<dbReference type="Gene3D" id="2.60.120.330">
    <property type="entry name" value="B-lactam Antibiotic, Isopenicillin N Synthase, Chain"/>
    <property type="match status" value="1"/>
</dbReference>
<keyword evidence="5" id="KW-1185">Reference proteome</keyword>
<feature type="region of interest" description="Disordered" evidence="2">
    <location>
        <begin position="130"/>
        <end position="154"/>
    </location>
</feature>
<dbReference type="Pfam" id="PF03171">
    <property type="entry name" value="2OG-FeII_Oxy"/>
    <property type="match status" value="1"/>
</dbReference>
<accession>A0AAV5FCJ0</accession>
<dbReference type="AlphaFoldDB" id="A0AAV5FCJ0"/>
<dbReference type="EMBL" id="BQKI01000083">
    <property type="protein sequence ID" value="GJN32080.1"/>
    <property type="molecule type" value="Genomic_DNA"/>
</dbReference>
<feature type="domain" description="Isopenicillin N synthase-like Fe(2+) 2OG dioxygenase" evidence="3">
    <location>
        <begin position="2"/>
        <end position="40"/>
    </location>
</feature>
<name>A0AAV5FCJ0_ELECO</name>
<reference evidence="4" key="1">
    <citation type="journal article" date="2018" name="DNA Res.">
        <title>Multiple hybrid de novo genome assembly of finger millet, an orphan allotetraploid crop.</title>
        <authorList>
            <person name="Hatakeyama M."/>
            <person name="Aluri S."/>
            <person name="Balachadran M.T."/>
            <person name="Sivarajan S.R."/>
            <person name="Patrignani A."/>
            <person name="Gruter S."/>
            <person name="Poveda L."/>
            <person name="Shimizu-Inatsugi R."/>
            <person name="Baeten J."/>
            <person name="Francoijs K.J."/>
            <person name="Nataraja K.N."/>
            <person name="Reddy Y.A.N."/>
            <person name="Phadnis S."/>
            <person name="Ravikumar R.L."/>
            <person name="Schlapbach R."/>
            <person name="Sreeman S.M."/>
            <person name="Shimizu K.K."/>
        </authorList>
    </citation>
    <scope>NUCLEOTIDE SEQUENCE</scope>
</reference>
<proteinExistence type="predicted"/>
<dbReference type="InterPro" id="IPR027443">
    <property type="entry name" value="IPNS-like_sf"/>
</dbReference>
<evidence type="ECO:0000256" key="2">
    <source>
        <dbReference type="SAM" id="MobiDB-lite"/>
    </source>
</evidence>
<protein>
    <recommendedName>
        <fullName evidence="3">Isopenicillin N synthase-like Fe(2+) 2OG dioxygenase domain-containing protein</fullName>
    </recommendedName>
</protein>
<dbReference type="Proteomes" id="UP001054889">
    <property type="component" value="Unassembled WGS sequence"/>
</dbReference>
<feature type="compositionally biased region" description="Polar residues" evidence="2">
    <location>
        <begin position="139"/>
        <end position="154"/>
    </location>
</feature>
<evidence type="ECO:0000313" key="4">
    <source>
        <dbReference type="EMBL" id="GJN32080.1"/>
    </source>
</evidence>
<sequence length="223" mass="24831">MTLLLHVNDVQGLQINKDGKWVAVEPMDGALVVNIGDVEIVEARPVLKERTTQQGDAFAVVCGDKEPRGYVRVLGLGPTPQDIVTPGLKYYAPTRLQMEIFGHKQAEREKAALEEHVDQLQARISLIEQRTQQDRASVEPNSQHGSTSIPICMQQNGDVEIDQDDEGDASDDDASRDDFDRCYFEDNQNFHSKVYGAAKSIPITRSNDTPRSEHDALVIILSF</sequence>
<keyword evidence="1" id="KW-0175">Coiled coil</keyword>
<organism evidence="4 5">
    <name type="scientific">Eleusine coracana subsp. coracana</name>
    <dbReference type="NCBI Taxonomy" id="191504"/>
    <lineage>
        <taxon>Eukaryota</taxon>
        <taxon>Viridiplantae</taxon>
        <taxon>Streptophyta</taxon>
        <taxon>Embryophyta</taxon>
        <taxon>Tracheophyta</taxon>
        <taxon>Spermatophyta</taxon>
        <taxon>Magnoliopsida</taxon>
        <taxon>Liliopsida</taxon>
        <taxon>Poales</taxon>
        <taxon>Poaceae</taxon>
        <taxon>PACMAD clade</taxon>
        <taxon>Chloridoideae</taxon>
        <taxon>Cynodonteae</taxon>
        <taxon>Eleusininae</taxon>
        <taxon>Eleusine</taxon>
    </lineage>
</organism>
<dbReference type="SUPFAM" id="SSF51197">
    <property type="entry name" value="Clavaminate synthase-like"/>
    <property type="match status" value="1"/>
</dbReference>
<dbReference type="InterPro" id="IPR044861">
    <property type="entry name" value="IPNS-like_FE2OG_OXY"/>
</dbReference>
<gene>
    <name evidence="4" type="primary">gb20554</name>
    <name evidence="4" type="ORF">PR202_gb20554</name>
</gene>
<evidence type="ECO:0000313" key="5">
    <source>
        <dbReference type="Proteomes" id="UP001054889"/>
    </source>
</evidence>
<comment type="caution">
    <text evidence="4">The sequence shown here is derived from an EMBL/GenBank/DDBJ whole genome shotgun (WGS) entry which is preliminary data.</text>
</comment>